<dbReference type="GO" id="GO:0006935">
    <property type="term" value="P:chemotaxis"/>
    <property type="evidence" value="ECO:0007669"/>
    <property type="project" value="UniProtKB-UniRule"/>
</dbReference>
<keyword evidence="1 4" id="KW-0378">Hydrolase</keyword>
<reference evidence="7 8" key="1">
    <citation type="submission" date="2017-07" db="EMBL/GenBank/DDBJ databases">
        <title>Genome Sequence of Antarctobacter heliothermus Strain SMS3 Isolated from a culture of the Diatom Skeletonema marinoi.</title>
        <authorList>
            <person name="Topel M."/>
            <person name="Pinder M.I.M."/>
            <person name="Johansson O.N."/>
            <person name="Kourtchenko O."/>
            <person name="Godhe A."/>
            <person name="Clarke A.K."/>
        </authorList>
    </citation>
    <scope>NUCLEOTIDE SEQUENCE [LARGE SCALE GENOMIC DNA]</scope>
    <source>
        <strain evidence="7 8">SMS3</strain>
    </source>
</reference>
<evidence type="ECO:0000256" key="4">
    <source>
        <dbReference type="PROSITE-ProRule" id="PRU00050"/>
    </source>
</evidence>
<dbReference type="Proteomes" id="UP000203589">
    <property type="component" value="Chromosome"/>
</dbReference>
<feature type="active site" evidence="4">
    <location>
        <position position="253"/>
    </location>
</feature>
<evidence type="ECO:0000256" key="1">
    <source>
        <dbReference type="ARBA" id="ARBA00022801"/>
    </source>
</evidence>
<dbReference type="InterPro" id="IPR000673">
    <property type="entry name" value="Sig_transdc_resp-reg_Me-estase"/>
</dbReference>
<dbReference type="KEGG" id="aht:ANTHELSMS3_02678"/>
<dbReference type="Gene3D" id="3.40.50.180">
    <property type="entry name" value="Methylesterase CheB, C-terminal domain"/>
    <property type="match status" value="1"/>
</dbReference>
<evidence type="ECO:0000256" key="2">
    <source>
        <dbReference type="ARBA" id="ARBA00039140"/>
    </source>
</evidence>
<evidence type="ECO:0000256" key="3">
    <source>
        <dbReference type="ARBA" id="ARBA00048267"/>
    </source>
</evidence>
<evidence type="ECO:0000259" key="6">
    <source>
        <dbReference type="PROSITE" id="PS50122"/>
    </source>
</evidence>
<evidence type="ECO:0000313" key="7">
    <source>
        <dbReference type="EMBL" id="ASP21333.1"/>
    </source>
</evidence>
<organism evidence="7 8">
    <name type="scientific">Antarctobacter heliothermus</name>
    <dbReference type="NCBI Taxonomy" id="74033"/>
    <lineage>
        <taxon>Bacteria</taxon>
        <taxon>Pseudomonadati</taxon>
        <taxon>Pseudomonadota</taxon>
        <taxon>Alphaproteobacteria</taxon>
        <taxon>Rhodobacterales</taxon>
        <taxon>Roseobacteraceae</taxon>
        <taxon>Antarctobacter</taxon>
    </lineage>
</organism>
<dbReference type="GO" id="GO:0000156">
    <property type="term" value="F:phosphorelay response regulator activity"/>
    <property type="evidence" value="ECO:0007669"/>
    <property type="project" value="InterPro"/>
</dbReference>
<sequence length="414" mass="44101">MLRKTVVVATPDAALRAKLARMVDQLPEFEVIAQTGDLMNTYNVVEERLPKAILIADVLANLPEFEVMRALFSTLDIRWLVVTMPNAAQLSQASVGHDEPNSDLFSIPANAPEEIYIRQLCALTRTARNVSPAQHLRTPGAPPLMRARSPKTTAIESTVDRPKARPTIRPHERRPSDHPRNDVKSASGPATRGATGGQVAEPSVPARAHQVGSPDKTADRVILIGASTGGVDALLAVLSRFPENCPPTLVVQHTGTGFGESLAGLLNRQCLPKVRLATEPVPIRRGQILIGAGTRTHLVIDGRAGTRAACLADMPVSGHIPSVDMLFASAVPFASRISAALLTGMGRDGANGMKALYDSGAFTIAQNEASCVVYGMPRAAVQNGSVHKILPLDRIAEALLAGKDEAPRTARELQ</sequence>
<proteinExistence type="predicted"/>
<accession>A0A222E570</accession>
<dbReference type="GO" id="GO:0005737">
    <property type="term" value="C:cytoplasm"/>
    <property type="evidence" value="ECO:0007669"/>
    <property type="project" value="InterPro"/>
</dbReference>
<dbReference type="PROSITE" id="PS50122">
    <property type="entry name" value="CHEB"/>
    <property type="match status" value="1"/>
</dbReference>
<dbReference type="InterPro" id="IPR035909">
    <property type="entry name" value="CheB_C"/>
</dbReference>
<dbReference type="SUPFAM" id="SSF52738">
    <property type="entry name" value="Methylesterase CheB, C-terminal domain"/>
    <property type="match status" value="1"/>
</dbReference>
<gene>
    <name evidence="7" type="primary">cheB3</name>
    <name evidence="7" type="ORF">ANTHELSMS3_02678</name>
</gene>
<dbReference type="EC" id="3.1.1.61" evidence="2"/>
<feature type="compositionally biased region" description="Basic and acidic residues" evidence="5">
    <location>
        <begin position="158"/>
        <end position="183"/>
    </location>
</feature>
<protein>
    <recommendedName>
        <fullName evidence="2">protein-glutamate methylesterase</fullName>
        <ecNumber evidence="2">3.1.1.61</ecNumber>
    </recommendedName>
</protein>
<feature type="domain" description="CheB-type methylesterase" evidence="6">
    <location>
        <begin position="215"/>
        <end position="406"/>
    </location>
</feature>
<dbReference type="RefSeq" id="WP_254694734.1">
    <property type="nucleotide sequence ID" value="NZ_CP022540.1"/>
</dbReference>
<feature type="active site" evidence="4">
    <location>
        <position position="348"/>
    </location>
</feature>
<name>A0A222E570_9RHOB</name>
<evidence type="ECO:0000313" key="8">
    <source>
        <dbReference type="Proteomes" id="UP000203589"/>
    </source>
</evidence>
<dbReference type="PANTHER" id="PTHR42872">
    <property type="entry name" value="PROTEIN-GLUTAMATE METHYLESTERASE/PROTEIN-GLUTAMINE GLUTAMINASE"/>
    <property type="match status" value="1"/>
</dbReference>
<feature type="active site" evidence="4">
    <location>
        <position position="227"/>
    </location>
</feature>
<dbReference type="GO" id="GO:0008984">
    <property type="term" value="F:protein-glutamate methylesterase activity"/>
    <property type="evidence" value="ECO:0007669"/>
    <property type="project" value="UniProtKB-EC"/>
</dbReference>
<comment type="catalytic activity">
    <reaction evidence="3">
        <text>[protein]-L-glutamate 5-O-methyl ester + H2O = L-glutamyl-[protein] + methanol + H(+)</text>
        <dbReference type="Rhea" id="RHEA:23236"/>
        <dbReference type="Rhea" id="RHEA-COMP:10208"/>
        <dbReference type="Rhea" id="RHEA-COMP:10311"/>
        <dbReference type="ChEBI" id="CHEBI:15377"/>
        <dbReference type="ChEBI" id="CHEBI:15378"/>
        <dbReference type="ChEBI" id="CHEBI:17790"/>
        <dbReference type="ChEBI" id="CHEBI:29973"/>
        <dbReference type="ChEBI" id="CHEBI:82795"/>
        <dbReference type="EC" id="3.1.1.61"/>
    </reaction>
</comment>
<evidence type="ECO:0000256" key="5">
    <source>
        <dbReference type="SAM" id="MobiDB-lite"/>
    </source>
</evidence>
<dbReference type="PANTHER" id="PTHR42872:SF6">
    <property type="entry name" value="PROTEIN-GLUTAMATE METHYLESTERASE_PROTEIN-GLUTAMINE GLUTAMINASE"/>
    <property type="match status" value="1"/>
</dbReference>
<keyword evidence="8" id="KW-1185">Reference proteome</keyword>
<dbReference type="AlphaFoldDB" id="A0A222E570"/>
<keyword evidence="4" id="KW-0145">Chemotaxis</keyword>
<dbReference type="EMBL" id="CP022540">
    <property type="protein sequence ID" value="ASP21333.1"/>
    <property type="molecule type" value="Genomic_DNA"/>
</dbReference>
<dbReference type="CDD" id="cd16432">
    <property type="entry name" value="CheB_Rec"/>
    <property type="match status" value="1"/>
</dbReference>
<feature type="region of interest" description="Disordered" evidence="5">
    <location>
        <begin position="131"/>
        <end position="213"/>
    </location>
</feature>
<dbReference type="Pfam" id="PF01339">
    <property type="entry name" value="CheB_methylest"/>
    <property type="match status" value="1"/>
</dbReference>